<evidence type="ECO:0000256" key="2">
    <source>
        <dbReference type="ARBA" id="ARBA00022448"/>
    </source>
</evidence>
<dbReference type="Proteomes" id="UP000683246">
    <property type="component" value="Chromosome"/>
</dbReference>
<dbReference type="Gene3D" id="1.10.3720.10">
    <property type="entry name" value="MetI-like"/>
    <property type="match status" value="1"/>
</dbReference>
<evidence type="ECO:0000256" key="1">
    <source>
        <dbReference type="ARBA" id="ARBA00004651"/>
    </source>
</evidence>
<organism evidence="9 10">
    <name type="scientific">Vallitalea pronyensis</name>
    <dbReference type="NCBI Taxonomy" id="1348613"/>
    <lineage>
        <taxon>Bacteria</taxon>
        <taxon>Bacillati</taxon>
        <taxon>Bacillota</taxon>
        <taxon>Clostridia</taxon>
        <taxon>Lachnospirales</taxon>
        <taxon>Vallitaleaceae</taxon>
        <taxon>Vallitalea</taxon>
    </lineage>
</organism>
<comment type="subcellular location">
    <subcellularLocation>
        <location evidence="1 7">Cell membrane</location>
        <topology evidence="1 7">Multi-pass membrane protein</topology>
    </subcellularLocation>
</comment>
<dbReference type="EMBL" id="CP058649">
    <property type="protein sequence ID" value="QUI24729.1"/>
    <property type="molecule type" value="Genomic_DNA"/>
</dbReference>
<dbReference type="CDD" id="cd06261">
    <property type="entry name" value="TM_PBP2"/>
    <property type="match status" value="1"/>
</dbReference>
<evidence type="ECO:0000313" key="9">
    <source>
        <dbReference type="EMBL" id="QUI24729.1"/>
    </source>
</evidence>
<evidence type="ECO:0000256" key="4">
    <source>
        <dbReference type="ARBA" id="ARBA00022692"/>
    </source>
</evidence>
<comment type="similarity">
    <text evidence="7">Belongs to the binding-protein-dependent transport system permease family.</text>
</comment>
<feature type="domain" description="ABC transmembrane type-1" evidence="8">
    <location>
        <begin position="67"/>
        <end position="280"/>
    </location>
</feature>
<keyword evidence="5 7" id="KW-1133">Transmembrane helix</keyword>
<name>A0A8J8MNG6_9FIRM</name>
<keyword evidence="4 7" id="KW-0812">Transmembrane</keyword>
<dbReference type="SUPFAM" id="SSF161098">
    <property type="entry name" value="MetI-like"/>
    <property type="match status" value="1"/>
</dbReference>
<dbReference type="RefSeq" id="WP_212695424.1">
    <property type="nucleotide sequence ID" value="NZ_CP058649.1"/>
</dbReference>
<dbReference type="GO" id="GO:0005886">
    <property type="term" value="C:plasma membrane"/>
    <property type="evidence" value="ECO:0007669"/>
    <property type="project" value="UniProtKB-SubCell"/>
</dbReference>
<evidence type="ECO:0000259" key="8">
    <source>
        <dbReference type="PROSITE" id="PS50928"/>
    </source>
</evidence>
<keyword evidence="6 7" id="KW-0472">Membrane</keyword>
<feature type="transmembrane region" description="Helical" evidence="7">
    <location>
        <begin position="104"/>
        <end position="125"/>
    </location>
</feature>
<evidence type="ECO:0000256" key="3">
    <source>
        <dbReference type="ARBA" id="ARBA00022475"/>
    </source>
</evidence>
<protein>
    <submittedName>
        <fullName evidence="9">Sugar ABC transporter permease</fullName>
    </submittedName>
</protein>
<dbReference type="GO" id="GO:0055085">
    <property type="term" value="P:transmembrane transport"/>
    <property type="evidence" value="ECO:0007669"/>
    <property type="project" value="InterPro"/>
</dbReference>
<evidence type="ECO:0000256" key="5">
    <source>
        <dbReference type="ARBA" id="ARBA00022989"/>
    </source>
</evidence>
<evidence type="ECO:0000256" key="6">
    <source>
        <dbReference type="ARBA" id="ARBA00023136"/>
    </source>
</evidence>
<gene>
    <name evidence="9" type="ORF">HZI73_21575</name>
</gene>
<dbReference type="PROSITE" id="PS50928">
    <property type="entry name" value="ABC_TM1"/>
    <property type="match status" value="1"/>
</dbReference>
<proteinExistence type="inferred from homology"/>
<dbReference type="AlphaFoldDB" id="A0A8J8MNG6"/>
<feature type="transmembrane region" description="Helical" evidence="7">
    <location>
        <begin position="71"/>
        <end position="92"/>
    </location>
</feature>
<keyword evidence="2 7" id="KW-0813">Transport</keyword>
<dbReference type="PANTHER" id="PTHR43005">
    <property type="entry name" value="BLR7065 PROTEIN"/>
    <property type="match status" value="1"/>
</dbReference>
<evidence type="ECO:0000313" key="10">
    <source>
        <dbReference type="Proteomes" id="UP000683246"/>
    </source>
</evidence>
<accession>A0A8J8MNG6</accession>
<feature type="transmembrane region" description="Helical" evidence="7">
    <location>
        <begin position="260"/>
        <end position="280"/>
    </location>
</feature>
<feature type="transmembrane region" description="Helical" evidence="7">
    <location>
        <begin position="233"/>
        <end position="254"/>
    </location>
</feature>
<reference evidence="9" key="1">
    <citation type="submission" date="2020-07" db="EMBL/GenBank/DDBJ databases">
        <title>Vallitalea pronyensis genome.</title>
        <authorList>
            <person name="Postec A."/>
        </authorList>
    </citation>
    <scope>NUCLEOTIDE SEQUENCE</scope>
    <source>
        <strain evidence="9">FatNI3</strain>
    </source>
</reference>
<evidence type="ECO:0000256" key="7">
    <source>
        <dbReference type="RuleBase" id="RU363032"/>
    </source>
</evidence>
<dbReference type="PANTHER" id="PTHR43005:SF1">
    <property type="entry name" value="SPERMIDINE_PUTRESCINE TRANSPORT SYSTEM PERMEASE PROTEIN"/>
    <property type="match status" value="1"/>
</dbReference>
<sequence length="294" mass="32779">MIKAIKKNAFLIWTLLPAILFLLGFFSVIVFYLVKLAFTHYEAGMATSMGIQNFIEMAESKEFKEAFLRTFYFVIFATPLQLLTGMVTAMLVNKKFLGRGVVRSVFLLPLAIPTIVTTSILLLMFSQGGHISSLLLGQYSFFPKVVNTEIAFISKEPLAIGLSIFGKVWRDTPISMLILLAGLQAISEDQYEAAKTMGASSIQNFFYITLPSMLPAISSVLVLRSIEAWKEFIFPYILAPTFPVLGVLIEKYYIQLQNPSMSAAIGMILIVVILVGTFLLNKLLKYLNNLLVKA</sequence>
<feature type="transmembrane region" description="Helical" evidence="7">
    <location>
        <begin position="205"/>
        <end position="226"/>
    </location>
</feature>
<dbReference type="InterPro" id="IPR035906">
    <property type="entry name" value="MetI-like_sf"/>
</dbReference>
<keyword evidence="10" id="KW-1185">Reference proteome</keyword>
<dbReference type="KEGG" id="vpy:HZI73_21575"/>
<feature type="transmembrane region" description="Helical" evidence="7">
    <location>
        <begin position="12"/>
        <end position="34"/>
    </location>
</feature>
<dbReference type="InterPro" id="IPR000515">
    <property type="entry name" value="MetI-like"/>
</dbReference>
<dbReference type="Pfam" id="PF00528">
    <property type="entry name" value="BPD_transp_1"/>
    <property type="match status" value="1"/>
</dbReference>
<keyword evidence="3" id="KW-1003">Cell membrane</keyword>